<dbReference type="CDD" id="cd09397">
    <property type="entry name" value="LIM1_UF1"/>
    <property type="match status" value="1"/>
</dbReference>
<feature type="region of interest" description="Disordered" evidence="6">
    <location>
        <begin position="169"/>
        <end position="491"/>
    </location>
</feature>
<keyword evidence="9" id="KW-1185">Reference proteome</keyword>
<sequence>MRSTFSLLGTIKCSTCGIDVDIAELGDHVCAPQKEEEPILLQKKPAAASQDSSRQAKHALPPIDPGVANRAFIRREEPTPRSSSSGSQEISPATPADGQPLLQQPFGQSSAPQFSASSSVYTAGTPGDSNVSPQHLFAPPPNDALYAPASPTVSAGSSLMAKLTSIAPGPFALNASSPPPLASSYGERPSSSKGKTTENNQSPCYAGLSSMESDIASKNEKQREQTERKLSGTTELEIRRDRNSAGYQRPPTSGSDRSSPSRGSQSSVSDSPTSSEPRPDCLKLKPYSGENNSQSKAALVEIEKPLPSPSYQAYRPPQPPQRLPRSPTFPDRPRTPAGYGPRLQGTQRLPVGLPSSPAHNRQQSNVSTNGNPCLLPQLYPGPGPMNDRSGPTQRGLDRLTPNPRDRSASRPSTRDDDDGRPRRNEIDPVGNPYRNSPLSASRSLSSLSTSSTRTGSTIPRTRRPQIPPPSKPLPHIPGHQKPISTSGSLNLGDIDSLMKDLQDSIKDFNPSPVADEGGLRSPGIPPSPLHINRPTTPNEQSPKAGKLDSPNKKTAVKSNCRGCGGAIKGKGLTSSDGRLTGRYHKECFVCQTCREPFATSTFYVWDDLPYCSRHYHTLNNSLCKSCDLGIEGPCLETERSDRFHPHCFTCMVNSTSTKYLPLRLL</sequence>
<accession>A0A3N4LPV0</accession>
<dbReference type="PROSITE" id="PS50023">
    <property type="entry name" value="LIM_DOMAIN_2"/>
    <property type="match status" value="1"/>
</dbReference>
<dbReference type="PANTHER" id="PTHR24207:SF1">
    <property type="entry name" value="FILAMIN-BINDING LIM PROTEIN 1"/>
    <property type="match status" value="1"/>
</dbReference>
<keyword evidence="3 5" id="KW-0862">Zinc</keyword>
<keyword evidence="4 5" id="KW-0440">LIM domain</keyword>
<feature type="compositionally biased region" description="Low complexity" evidence="6">
    <location>
        <begin position="436"/>
        <end position="459"/>
    </location>
</feature>
<dbReference type="GO" id="GO:0001725">
    <property type="term" value="C:stress fiber"/>
    <property type="evidence" value="ECO:0007669"/>
    <property type="project" value="TreeGrafter"/>
</dbReference>
<evidence type="ECO:0000313" key="8">
    <source>
        <dbReference type="EMBL" id="RPB22671.1"/>
    </source>
</evidence>
<feature type="region of interest" description="Disordered" evidence="6">
    <location>
        <begin position="504"/>
        <end position="555"/>
    </location>
</feature>
<feature type="domain" description="LIM zinc-binding" evidence="7">
    <location>
        <begin position="558"/>
        <end position="621"/>
    </location>
</feature>
<dbReference type="STRING" id="1051890.A0A3N4LPV0"/>
<feature type="compositionally biased region" description="Pro residues" evidence="6">
    <location>
        <begin position="465"/>
        <end position="475"/>
    </location>
</feature>
<feature type="compositionally biased region" description="Low complexity" evidence="6">
    <location>
        <begin position="108"/>
        <end position="119"/>
    </location>
</feature>
<name>A0A3N4LPV0_9PEZI</name>
<dbReference type="CDD" id="cd08368">
    <property type="entry name" value="LIM"/>
    <property type="match status" value="1"/>
</dbReference>
<evidence type="ECO:0000256" key="4">
    <source>
        <dbReference type="ARBA" id="ARBA00023038"/>
    </source>
</evidence>
<evidence type="ECO:0000256" key="6">
    <source>
        <dbReference type="SAM" id="MobiDB-lite"/>
    </source>
</evidence>
<evidence type="ECO:0000259" key="7">
    <source>
        <dbReference type="PROSITE" id="PS50023"/>
    </source>
</evidence>
<dbReference type="GO" id="GO:0030695">
    <property type="term" value="F:GTPase regulator activity"/>
    <property type="evidence" value="ECO:0007669"/>
    <property type="project" value="UniProtKB-ARBA"/>
</dbReference>
<dbReference type="PANTHER" id="PTHR24207">
    <property type="entry name" value="ZYX102 PROTEIN"/>
    <property type="match status" value="1"/>
</dbReference>
<keyword evidence="2" id="KW-0677">Repeat</keyword>
<dbReference type="InterPro" id="IPR001781">
    <property type="entry name" value="Znf_LIM"/>
</dbReference>
<reference evidence="8 9" key="1">
    <citation type="journal article" date="2018" name="Nat. Ecol. Evol.">
        <title>Pezizomycetes genomes reveal the molecular basis of ectomycorrhizal truffle lifestyle.</title>
        <authorList>
            <person name="Murat C."/>
            <person name="Payen T."/>
            <person name="Noel B."/>
            <person name="Kuo A."/>
            <person name="Morin E."/>
            <person name="Chen J."/>
            <person name="Kohler A."/>
            <person name="Krizsan K."/>
            <person name="Balestrini R."/>
            <person name="Da Silva C."/>
            <person name="Montanini B."/>
            <person name="Hainaut M."/>
            <person name="Levati E."/>
            <person name="Barry K.W."/>
            <person name="Belfiori B."/>
            <person name="Cichocki N."/>
            <person name="Clum A."/>
            <person name="Dockter R.B."/>
            <person name="Fauchery L."/>
            <person name="Guy J."/>
            <person name="Iotti M."/>
            <person name="Le Tacon F."/>
            <person name="Lindquist E.A."/>
            <person name="Lipzen A."/>
            <person name="Malagnac F."/>
            <person name="Mello A."/>
            <person name="Molinier V."/>
            <person name="Miyauchi S."/>
            <person name="Poulain J."/>
            <person name="Riccioni C."/>
            <person name="Rubini A."/>
            <person name="Sitrit Y."/>
            <person name="Splivallo R."/>
            <person name="Traeger S."/>
            <person name="Wang M."/>
            <person name="Zifcakova L."/>
            <person name="Wipf D."/>
            <person name="Zambonelli A."/>
            <person name="Paolocci F."/>
            <person name="Nowrousian M."/>
            <person name="Ottonello S."/>
            <person name="Baldrian P."/>
            <person name="Spatafora J.W."/>
            <person name="Henrissat B."/>
            <person name="Nagy L.G."/>
            <person name="Aury J.M."/>
            <person name="Wincker P."/>
            <person name="Grigoriev I.V."/>
            <person name="Bonfante P."/>
            <person name="Martin F.M."/>
        </authorList>
    </citation>
    <scope>NUCLEOTIDE SEQUENCE [LARGE SCALE GENOMIC DNA]</scope>
    <source>
        <strain evidence="8 9">ATCC MYA-4762</strain>
    </source>
</reference>
<evidence type="ECO:0000256" key="1">
    <source>
        <dbReference type="ARBA" id="ARBA00022723"/>
    </source>
</evidence>
<dbReference type="AlphaFoldDB" id="A0A3N4LPV0"/>
<dbReference type="GO" id="GO:0098609">
    <property type="term" value="P:cell-cell adhesion"/>
    <property type="evidence" value="ECO:0007669"/>
    <property type="project" value="TreeGrafter"/>
</dbReference>
<dbReference type="GO" id="GO:0046872">
    <property type="term" value="F:metal ion binding"/>
    <property type="evidence" value="ECO:0007669"/>
    <property type="project" value="UniProtKB-KW"/>
</dbReference>
<feature type="compositionally biased region" description="Basic and acidic residues" evidence="6">
    <location>
        <begin position="215"/>
        <end position="243"/>
    </location>
</feature>
<dbReference type="Proteomes" id="UP000267821">
    <property type="component" value="Unassembled WGS sequence"/>
</dbReference>
<proteinExistence type="predicted"/>
<feature type="compositionally biased region" description="Low complexity" evidence="6">
    <location>
        <begin position="253"/>
        <end position="275"/>
    </location>
</feature>
<evidence type="ECO:0000256" key="5">
    <source>
        <dbReference type="PROSITE-ProRule" id="PRU00125"/>
    </source>
</evidence>
<dbReference type="GO" id="GO:0031005">
    <property type="term" value="F:filamin binding"/>
    <property type="evidence" value="ECO:0007669"/>
    <property type="project" value="TreeGrafter"/>
</dbReference>
<dbReference type="Pfam" id="PF00412">
    <property type="entry name" value="LIM"/>
    <property type="match status" value="1"/>
</dbReference>
<dbReference type="Gene3D" id="2.10.110.10">
    <property type="entry name" value="Cysteine Rich Protein"/>
    <property type="match status" value="2"/>
</dbReference>
<protein>
    <recommendedName>
        <fullName evidence="7">LIM zinc-binding domain-containing protein</fullName>
    </recommendedName>
</protein>
<dbReference type="SMART" id="SM00132">
    <property type="entry name" value="LIM"/>
    <property type="match status" value="1"/>
</dbReference>
<dbReference type="InParanoid" id="A0A3N4LPV0"/>
<evidence type="ECO:0000313" key="9">
    <source>
        <dbReference type="Proteomes" id="UP000267821"/>
    </source>
</evidence>
<dbReference type="EMBL" id="ML121550">
    <property type="protein sequence ID" value="RPB22671.1"/>
    <property type="molecule type" value="Genomic_DNA"/>
</dbReference>
<organism evidence="8 9">
    <name type="scientific">Terfezia boudieri ATCC MYA-4762</name>
    <dbReference type="NCBI Taxonomy" id="1051890"/>
    <lineage>
        <taxon>Eukaryota</taxon>
        <taxon>Fungi</taxon>
        <taxon>Dikarya</taxon>
        <taxon>Ascomycota</taxon>
        <taxon>Pezizomycotina</taxon>
        <taxon>Pezizomycetes</taxon>
        <taxon>Pezizales</taxon>
        <taxon>Pezizaceae</taxon>
        <taxon>Terfezia</taxon>
    </lineage>
</organism>
<feature type="compositionally biased region" description="Polar residues" evidence="6">
    <location>
        <begin position="189"/>
        <end position="203"/>
    </location>
</feature>
<dbReference type="OrthoDB" id="1112565at2759"/>
<evidence type="ECO:0000256" key="2">
    <source>
        <dbReference type="ARBA" id="ARBA00022737"/>
    </source>
</evidence>
<feature type="region of interest" description="Disordered" evidence="6">
    <location>
        <begin position="41"/>
        <end position="157"/>
    </location>
</feature>
<feature type="compositionally biased region" description="Basic and acidic residues" evidence="6">
    <location>
        <begin position="403"/>
        <end position="426"/>
    </location>
</feature>
<dbReference type="SUPFAM" id="SSF57716">
    <property type="entry name" value="Glucocorticoid receptor-like (DNA-binding domain)"/>
    <property type="match status" value="1"/>
</dbReference>
<gene>
    <name evidence="8" type="ORF">L211DRAFT_317263</name>
</gene>
<keyword evidence="1 5" id="KW-0479">Metal-binding</keyword>
<feature type="compositionally biased region" description="Polar residues" evidence="6">
    <location>
        <begin position="357"/>
        <end position="371"/>
    </location>
</feature>
<evidence type="ECO:0000256" key="3">
    <source>
        <dbReference type="ARBA" id="ARBA00022833"/>
    </source>
</evidence>